<dbReference type="EMBL" id="JAROCA020000001">
    <property type="protein sequence ID" value="MDY0406159.1"/>
    <property type="molecule type" value="Genomic_DNA"/>
</dbReference>
<dbReference type="RefSeq" id="WP_306065954.1">
    <property type="nucleotide sequence ID" value="NZ_JAROCA020000001.1"/>
</dbReference>
<evidence type="ECO:0000256" key="1">
    <source>
        <dbReference type="SAM" id="Coils"/>
    </source>
</evidence>
<feature type="coiled-coil region" evidence="1">
    <location>
        <begin position="5"/>
        <end position="39"/>
    </location>
</feature>
<protein>
    <submittedName>
        <fullName evidence="2">Uncharacterized protein</fullName>
    </submittedName>
</protein>
<proteinExistence type="predicted"/>
<evidence type="ECO:0000313" key="2">
    <source>
        <dbReference type="EMBL" id="MDY0406159.1"/>
    </source>
</evidence>
<organism evidence="2 3">
    <name type="scientific">Tigheibacillus jepli</name>
    <dbReference type="NCBI Taxonomy" id="3035914"/>
    <lineage>
        <taxon>Bacteria</taxon>
        <taxon>Bacillati</taxon>
        <taxon>Bacillota</taxon>
        <taxon>Bacilli</taxon>
        <taxon>Bacillales</taxon>
        <taxon>Bacillaceae</taxon>
        <taxon>Tigheibacillus</taxon>
    </lineage>
</organism>
<name>A0ABU5CIJ0_9BACI</name>
<gene>
    <name evidence="2" type="ORF">P5G51_012850</name>
</gene>
<keyword evidence="3" id="KW-1185">Reference proteome</keyword>
<dbReference type="Proteomes" id="UP001228376">
    <property type="component" value="Unassembled WGS sequence"/>
</dbReference>
<comment type="caution">
    <text evidence="2">The sequence shown here is derived from an EMBL/GenBank/DDBJ whole genome shotgun (WGS) entry which is preliminary data.</text>
</comment>
<keyword evidence="1" id="KW-0175">Coiled coil</keyword>
<accession>A0ABU5CIJ0</accession>
<evidence type="ECO:0000313" key="3">
    <source>
        <dbReference type="Proteomes" id="UP001228376"/>
    </source>
</evidence>
<sequence>MAEESKSLQKRLEDLEKHLQKQEEIFQSHEKHMNELEGNMGKWHTEFIKQSGDIGKFMEDLEKKFEG</sequence>
<reference evidence="2 3" key="1">
    <citation type="submission" date="2023-10" db="EMBL/GenBank/DDBJ databases">
        <title>179-bfca-hs.</title>
        <authorList>
            <person name="Miliotis G."/>
            <person name="Sengupta P."/>
            <person name="Hameed A."/>
            <person name="Chuvochina M."/>
            <person name="Mcdonagh F."/>
            <person name="Simpson A.C."/>
            <person name="Singh N.K."/>
            <person name="Rekha P.D."/>
            <person name="Raman K."/>
            <person name="Hugenholtz P."/>
            <person name="Venkateswaran K."/>
        </authorList>
    </citation>
    <scope>NUCLEOTIDE SEQUENCE [LARGE SCALE GENOMIC DNA]</scope>
    <source>
        <strain evidence="2 3">179-BFC-A-HS</strain>
    </source>
</reference>